<protein>
    <recommendedName>
        <fullName evidence="4">Phage tail assembly protein</fullName>
    </recommendedName>
</protein>
<reference evidence="2" key="1">
    <citation type="submission" date="2016-01" db="EMBL/GenBank/DDBJ databases">
        <authorList>
            <person name="Peeters C."/>
        </authorList>
    </citation>
    <scope>NUCLEOTIDE SEQUENCE [LARGE SCALE GENOMIC DNA]</scope>
    <source>
        <strain evidence="2">LMG 29326</strain>
    </source>
</reference>
<feature type="region of interest" description="Disordered" evidence="1">
    <location>
        <begin position="102"/>
        <end position="121"/>
    </location>
</feature>
<dbReference type="AlphaFoldDB" id="A0A158DZP5"/>
<evidence type="ECO:0008006" key="4">
    <source>
        <dbReference type="Google" id="ProtNLM"/>
    </source>
</evidence>
<name>A0A158DZP5_9BURK</name>
<evidence type="ECO:0000256" key="1">
    <source>
        <dbReference type="SAM" id="MobiDB-lite"/>
    </source>
</evidence>
<dbReference type="Proteomes" id="UP000054978">
    <property type="component" value="Unassembled WGS sequence"/>
</dbReference>
<accession>A0A158DZP5</accession>
<dbReference type="EMBL" id="FCOB02000041">
    <property type="protein sequence ID" value="SAK99686.1"/>
    <property type="molecule type" value="Genomic_DNA"/>
</dbReference>
<dbReference type="STRING" id="1777144.AWB83_06124"/>
<sequence length="133" mass="14841">MNQALPARFLTESEFVLPRGYIDAAGVLHRHGAMRLATAGDEILPLRDPRVQQNAAYLAVIVLSRVIVRLGSMQDIDVKVIEGLFAADFDYLQRLYERFNAGEEESAPRERDDVADDDAGSALRQERRALGEV</sequence>
<organism evidence="2 3">
    <name type="scientific">Caballeronia ptereochthonis</name>
    <dbReference type="NCBI Taxonomy" id="1777144"/>
    <lineage>
        <taxon>Bacteria</taxon>
        <taxon>Pseudomonadati</taxon>
        <taxon>Pseudomonadota</taxon>
        <taxon>Betaproteobacteria</taxon>
        <taxon>Burkholderiales</taxon>
        <taxon>Burkholderiaceae</taxon>
        <taxon>Caballeronia</taxon>
    </lineage>
</organism>
<comment type="caution">
    <text evidence="2">The sequence shown here is derived from an EMBL/GenBank/DDBJ whole genome shotgun (WGS) entry which is preliminary data.</text>
</comment>
<proteinExistence type="predicted"/>
<evidence type="ECO:0000313" key="3">
    <source>
        <dbReference type="Proteomes" id="UP000054978"/>
    </source>
</evidence>
<dbReference type="RefSeq" id="WP_244197940.1">
    <property type="nucleotide sequence ID" value="NZ_FCOB02000041.1"/>
</dbReference>
<gene>
    <name evidence="2" type="ORF">AWB83_06124</name>
</gene>
<feature type="compositionally biased region" description="Basic and acidic residues" evidence="1">
    <location>
        <begin position="102"/>
        <end position="112"/>
    </location>
</feature>
<evidence type="ECO:0000313" key="2">
    <source>
        <dbReference type="EMBL" id="SAK99686.1"/>
    </source>
</evidence>
<keyword evidence="3" id="KW-1185">Reference proteome</keyword>